<dbReference type="EMBL" id="JACJSG010000049">
    <property type="protein sequence ID" value="MBD2504348.1"/>
    <property type="molecule type" value="Genomic_DNA"/>
</dbReference>
<dbReference type="InterPro" id="IPR036188">
    <property type="entry name" value="FAD/NAD-bd_sf"/>
</dbReference>
<dbReference type="Gene3D" id="3.50.50.60">
    <property type="entry name" value="FAD/NAD(P)-binding domain"/>
    <property type="match status" value="1"/>
</dbReference>
<dbReference type="SUPFAM" id="SSF51905">
    <property type="entry name" value="FAD/NAD(P)-binding domain"/>
    <property type="match status" value="1"/>
</dbReference>
<evidence type="ECO:0000259" key="1">
    <source>
        <dbReference type="Pfam" id="PF01593"/>
    </source>
</evidence>
<protein>
    <submittedName>
        <fullName evidence="2">FAD-dependent oxidoreductase</fullName>
    </submittedName>
</protein>
<dbReference type="Gene3D" id="1.20.1440.240">
    <property type="match status" value="1"/>
</dbReference>
<organism evidence="2 3">
    <name type="scientific">Anabaena azotica FACHB-119</name>
    <dbReference type="NCBI Taxonomy" id="947527"/>
    <lineage>
        <taxon>Bacteria</taxon>
        <taxon>Bacillati</taxon>
        <taxon>Cyanobacteriota</taxon>
        <taxon>Cyanophyceae</taxon>
        <taxon>Nostocales</taxon>
        <taxon>Nostocaceae</taxon>
        <taxon>Anabaena</taxon>
        <taxon>Anabaena azotica</taxon>
    </lineage>
</organism>
<keyword evidence="3" id="KW-1185">Reference proteome</keyword>
<dbReference type="Pfam" id="PF01593">
    <property type="entry name" value="Amino_oxidase"/>
    <property type="match status" value="1"/>
</dbReference>
<comment type="caution">
    <text evidence="2">The sequence shown here is derived from an EMBL/GenBank/DDBJ whole genome shotgun (WGS) entry which is preliminary data.</text>
</comment>
<evidence type="ECO:0000313" key="3">
    <source>
        <dbReference type="Proteomes" id="UP000661112"/>
    </source>
</evidence>
<dbReference type="PANTHER" id="PTHR10742">
    <property type="entry name" value="FLAVIN MONOAMINE OXIDASE"/>
    <property type="match status" value="1"/>
</dbReference>
<sequence length="513" mass="57139">MDIKRMLDMCKLANHQEGKRVTILGAGIAGLIAAYELERLGHQVDIIEGSSRIGGRVWTHRFGDSPKSVYGELGAMRIPNEHKFVLHYINELGLGDKLCKFVTVFEEANALMSIQGNIFRMKDAPQLFQERYPQIFTNTGYSYQTKLFAAWLKTIVDTISPGNLRDSLESDLTSKLMDELERLDLEPYLNEDGQTIDLHSLIKQNPSLRARCSKALDMFLSDILVETSHDLWQLEGGMDQIINHLAAAIKSPIKCNQQVVGLHINNDHVQVSFLEAGELRTSRCDYVLCTIPFSIVRQMDLSGFDDKKLASIENTFYCPATKVLFHCAQPFWQKDGIKGGASFSDEGIRQVYYPSIKNNASTVSSTLLASYTIGDDADHLGMMSEADRYTYVKNAVSKLHQQIEQPGMVLDMATIAWGNYQWSQGGCSIPWGGDITSESNHHIHYLEAARPQNTLFFAGEHCSRFPAWLQGAIESSLEAVYDIAAYKPVTTSTIPIPSVSGSKVTAPILVGRA</sequence>
<accession>A0ABR8DAX2</accession>
<dbReference type="InterPro" id="IPR050281">
    <property type="entry name" value="Flavin_monoamine_oxidase"/>
</dbReference>
<dbReference type="Gene3D" id="3.90.660.10">
    <property type="match status" value="1"/>
</dbReference>
<name>A0ABR8DAX2_9NOST</name>
<proteinExistence type="predicted"/>
<feature type="domain" description="Amine oxidase" evidence="1">
    <location>
        <begin position="28"/>
        <end position="483"/>
    </location>
</feature>
<reference evidence="2 3" key="1">
    <citation type="journal article" date="2020" name="ISME J.">
        <title>Comparative genomics reveals insights into cyanobacterial evolution and habitat adaptation.</title>
        <authorList>
            <person name="Chen M.Y."/>
            <person name="Teng W.K."/>
            <person name="Zhao L."/>
            <person name="Hu C.X."/>
            <person name="Zhou Y.K."/>
            <person name="Han B.P."/>
            <person name="Song L.R."/>
            <person name="Shu W.S."/>
        </authorList>
    </citation>
    <scope>NUCLEOTIDE SEQUENCE [LARGE SCALE GENOMIC DNA]</scope>
    <source>
        <strain evidence="2 3">FACHB-119</strain>
    </source>
</reference>
<evidence type="ECO:0000313" key="2">
    <source>
        <dbReference type="EMBL" id="MBD2504348.1"/>
    </source>
</evidence>
<dbReference type="SUPFAM" id="SSF54373">
    <property type="entry name" value="FAD-linked reductases, C-terminal domain"/>
    <property type="match status" value="1"/>
</dbReference>
<gene>
    <name evidence="2" type="ORF">H6G83_27695</name>
</gene>
<dbReference type="Proteomes" id="UP000661112">
    <property type="component" value="Unassembled WGS sequence"/>
</dbReference>
<dbReference type="InterPro" id="IPR002937">
    <property type="entry name" value="Amino_oxidase"/>
</dbReference>
<dbReference type="PANTHER" id="PTHR10742:SF410">
    <property type="entry name" value="LYSINE-SPECIFIC HISTONE DEMETHYLASE 2"/>
    <property type="match status" value="1"/>
</dbReference>
<dbReference type="RefSeq" id="WP_190478049.1">
    <property type="nucleotide sequence ID" value="NZ_JACJSG010000049.1"/>
</dbReference>